<keyword evidence="1" id="KW-0812">Transmembrane</keyword>
<dbReference type="AlphaFoldDB" id="A0A1I0RZQ0"/>
<evidence type="ECO:0000313" key="2">
    <source>
        <dbReference type="EMBL" id="SEW47292.1"/>
    </source>
</evidence>
<feature type="transmembrane region" description="Helical" evidence="1">
    <location>
        <begin position="36"/>
        <end position="56"/>
    </location>
</feature>
<organism evidence="2 3">
    <name type="scientific">Cognatiyoonia koreensis</name>
    <dbReference type="NCBI Taxonomy" id="364200"/>
    <lineage>
        <taxon>Bacteria</taxon>
        <taxon>Pseudomonadati</taxon>
        <taxon>Pseudomonadota</taxon>
        <taxon>Alphaproteobacteria</taxon>
        <taxon>Rhodobacterales</taxon>
        <taxon>Paracoccaceae</taxon>
        <taxon>Cognatiyoonia</taxon>
    </lineage>
</organism>
<reference evidence="2 3" key="1">
    <citation type="submission" date="2016-10" db="EMBL/GenBank/DDBJ databases">
        <authorList>
            <person name="de Groot N.N."/>
        </authorList>
    </citation>
    <scope>NUCLEOTIDE SEQUENCE [LARGE SCALE GENOMIC DNA]</scope>
    <source>
        <strain evidence="2 3">DSM 17925</strain>
    </source>
</reference>
<keyword evidence="3" id="KW-1185">Reference proteome</keyword>
<evidence type="ECO:0000313" key="3">
    <source>
        <dbReference type="Proteomes" id="UP000199167"/>
    </source>
</evidence>
<sequence>MIKAFLTGLSGFVLIVGVLTLGAGTEDLIEEFDTVLAIKLGIGSLLTGAAALYLTLAYRPSARRAKLTELEGFKDAVIEHRLSKVVIPPYDPDAEHHPTPRS</sequence>
<dbReference type="Proteomes" id="UP000199167">
    <property type="component" value="Unassembled WGS sequence"/>
</dbReference>
<dbReference type="EMBL" id="FOIZ01000003">
    <property type="protein sequence ID" value="SEW47292.1"/>
    <property type="molecule type" value="Genomic_DNA"/>
</dbReference>
<keyword evidence="1" id="KW-1133">Transmembrane helix</keyword>
<evidence type="ECO:0000256" key="1">
    <source>
        <dbReference type="SAM" id="Phobius"/>
    </source>
</evidence>
<accession>A0A1I0RZQ0</accession>
<proteinExistence type="predicted"/>
<dbReference type="RefSeq" id="WP_089997288.1">
    <property type="nucleotide sequence ID" value="NZ_FOIZ01000003.1"/>
</dbReference>
<keyword evidence="1" id="KW-0472">Membrane</keyword>
<gene>
    <name evidence="2" type="ORF">SAMN04488515_3579</name>
</gene>
<name>A0A1I0RZQ0_9RHOB</name>
<protein>
    <submittedName>
        <fullName evidence="2">Uncharacterized protein</fullName>
    </submittedName>
</protein>